<evidence type="ECO:0000313" key="4">
    <source>
        <dbReference type="EMBL" id="KFO35095.1"/>
    </source>
</evidence>
<reference evidence="4 5" key="1">
    <citation type="submission" date="2013-11" db="EMBL/GenBank/DDBJ databases">
        <title>The Damaraland mole rat (Fukomys damarensis) genome and evolution of African mole rats.</title>
        <authorList>
            <person name="Gladyshev V.N."/>
            <person name="Fang X."/>
        </authorList>
    </citation>
    <scope>NUCLEOTIDE SEQUENCE [LARGE SCALE GENOMIC DNA]</scope>
    <source>
        <tissue evidence="4">Liver</tissue>
    </source>
</reference>
<dbReference type="Pfam" id="PF15821">
    <property type="entry name" value="DUF4709"/>
    <property type="match status" value="1"/>
</dbReference>
<feature type="compositionally biased region" description="Basic residues" evidence="2">
    <location>
        <begin position="300"/>
        <end position="311"/>
    </location>
</feature>
<keyword evidence="5" id="KW-1185">Reference proteome</keyword>
<evidence type="ECO:0000313" key="5">
    <source>
        <dbReference type="Proteomes" id="UP000028990"/>
    </source>
</evidence>
<dbReference type="AlphaFoldDB" id="A0A091DXS1"/>
<feature type="compositionally biased region" description="Low complexity" evidence="2">
    <location>
        <begin position="275"/>
        <end position="296"/>
    </location>
</feature>
<dbReference type="InterPro" id="IPR040119">
    <property type="entry name" value="C10orf67-like"/>
</dbReference>
<dbReference type="PANTHER" id="PTHR22382">
    <property type="entry name" value="RIKEN CDNA 4921504E06 GENE"/>
    <property type="match status" value="1"/>
</dbReference>
<protein>
    <recommendedName>
        <fullName evidence="3">DUF4709 domain-containing protein</fullName>
    </recommendedName>
</protein>
<dbReference type="EMBL" id="KN121889">
    <property type="protein sequence ID" value="KFO35095.1"/>
    <property type="molecule type" value="Genomic_DNA"/>
</dbReference>
<evidence type="ECO:0000259" key="3">
    <source>
        <dbReference type="Pfam" id="PF15821"/>
    </source>
</evidence>
<evidence type="ECO:0000256" key="1">
    <source>
        <dbReference type="SAM" id="Coils"/>
    </source>
</evidence>
<dbReference type="InterPro" id="IPR031651">
    <property type="entry name" value="DUF4709"/>
</dbReference>
<organism evidence="4 5">
    <name type="scientific">Fukomys damarensis</name>
    <name type="common">Damaraland mole rat</name>
    <name type="synonym">Cryptomys damarensis</name>
    <dbReference type="NCBI Taxonomy" id="885580"/>
    <lineage>
        <taxon>Eukaryota</taxon>
        <taxon>Metazoa</taxon>
        <taxon>Chordata</taxon>
        <taxon>Craniata</taxon>
        <taxon>Vertebrata</taxon>
        <taxon>Euteleostomi</taxon>
        <taxon>Mammalia</taxon>
        <taxon>Eutheria</taxon>
        <taxon>Euarchontoglires</taxon>
        <taxon>Glires</taxon>
        <taxon>Rodentia</taxon>
        <taxon>Hystricomorpha</taxon>
        <taxon>Bathyergidae</taxon>
        <taxon>Fukomys</taxon>
    </lineage>
</organism>
<feature type="compositionally biased region" description="Basic and acidic residues" evidence="2">
    <location>
        <begin position="330"/>
        <end position="353"/>
    </location>
</feature>
<proteinExistence type="predicted"/>
<gene>
    <name evidence="4" type="ORF">H920_03493</name>
</gene>
<feature type="domain" description="DUF4709" evidence="3">
    <location>
        <begin position="37"/>
        <end position="146"/>
    </location>
</feature>
<sequence>MAEAPVEDPSDALRTQQCWKLVRNLEAAIQQFQCHPRNAISDDLKVGFFTTDHATQTYASEIVPLKELSSSTQKLAQVVTSLQVDFKFLKELVQLKFEERLKEESSNISIALYDRILEMEKHNQQNMENMRKCFQQQLADAIAVIKGMYQQFFDVEEEETTLHDAENVKLGVLSRKLREKEEIIRELREELDQCEGFQKIDSFAETSSSKSTLERENWEYKRENERLLKVVAELEEEIKLKIKENSAMGIYQSALNEVTVRKNLKSPKKREPSLSPWQSQRRSSTSPRTTSGSMSTQSVRAKKSKLALKKIPKPEQAVDSSDLSHVGSKTRLETHTTDREKPAKGDNNTKDLLDGGTNLRKEKVKSKTATVAHEDGKVEVSFSKVAKKNVDAVNDHPSSSKDLQGFQDKNQVPQLSVEDQSKLLLLPT</sequence>
<feature type="region of interest" description="Disordered" evidence="2">
    <location>
        <begin position="262"/>
        <end position="428"/>
    </location>
</feature>
<feature type="coiled-coil region" evidence="1">
    <location>
        <begin position="170"/>
        <end position="244"/>
    </location>
</feature>
<evidence type="ECO:0000256" key="2">
    <source>
        <dbReference type="SAM" id="MobiDB-lite"/>
    </source>
</evidence>
<name>A0A091DXS1_FUKDA</name>
<feature type="compositionally biased region" description="Polar residues" evidence="2">
    <location>
        <begin position="396"/>
        <end position="418"/>
    </location>
</feature>
<dbReference type="Proteomes" id="UP000028990">
    <property type="component" value="Unassembled WGS sequence"/>
</dbReference>
<accession>A0A091DXS1</accession>
<dbReference type="PANTHER" id="PTHR22382:SF7">
    <property type="entry name" value="RIKEN CDNA 4921504E06 GENE"/>
    <property type="match status" value="1"/>
</dbReference>
<keyword evidence="1" id="KW-0175">Coiled coil</keyword>